<evidence type="ECO:0000313" key="2">
    <source>
        <dbReference type="Proteomes" id="UP000298179"/>
    </source>
</evidence>
<accession>A0A4Y8RKY1</accession>
<reference evidence="1 2" key="1">
    <citation type="submission" date="2019-03" db="EMBL/GenBank/DDBJ databases">
        <title>Jiella endophytica sp. nov., a novel endophytic bacterium isolated from root of Ficus microcarpa Linn. f.</title>
        <authorList>
            <person name="Tuo L."/>
        </authorList>
    </citation>
    <scope>NUCLEOTIDE SEQUENCE [LARGE SCALE GENOMIC DNA]</scope>
    <source>
        <strain evidence="1 2">CBS5Q-3</strain>
    </source>
</reference>
<proteinExistence type="predicted"/>
<gene>
    <name evidence="1" type="ORF">E3C22_10725</name>
</gene>
<dbReference type="OrthoDB" id="9798071at2"/>
<dbReference type="RefSeq" id="WP_134762021.1">
    <property type="nucleotide sequence ID" value="NZ_SOZD01000003.1"/>
</dbReference>
<comment type="caution">
    <text evidence="1">The sequence shown here is derived from an EMBL/GenBank/DDBJ whole genome shotgun (WGS) entry which is preliminary data.</text>
</comment>
<dbReference type="EMBL" id="SOZD01000003">
    <property type="protein sequence ID" value="TFF22920.1"/>
    <property type="molecule type" value="Genomic_DNA"/>
</dbReference>
<dbReference type="Gene3D" id="1.10.10.60">
    <property type="entry name" value="Homeodomain-like"/>
    <property type="match status" value="1"/>
</dbReference>
<protein>
    <submittedName>
        <fullName evidence="1">GcrA cell cycle regulator</fullName>
    </submittedName>
</protein>
<dbReference type="AlphaFoldDB" id="A0A4Y8RKY1"/>
<name>A0A4Y8RKY1_9HYPH</name>
<organism evidence="1 2">
    <name type="scientific">Jiella endophytica</name>
    <dbReference type="NCBI Taxonomy" id="2558362"/>
    <lineage>
        <taxon>Bacteria</taxon>
        <taxon>Pseudomonadati</taxon>
        <taxon>Pseudomonadota</taxon>
        <taxon>Alphaproteobacteria</taxon>
        <taxon>Hyphomicrobiales</taxon>
        <taxon>Aurantimonadaceae</taxon>
        <taxon>Jiella</taxon>
    </lineage>
</organism>
<evidence type="ECO:0000313" key="1">
    <source>
        <dbReference type="EMBL" id="TFF22920.1"/>
    </source>
</evidence>
<keyword evidence="2" id="KW-1185">Reference proteome</keyword>
<dbReference type="InterPro" id="IPR011681">
    <property type="entry name" value="GcrA"/>
</dbReference>
<dbReference type="Pfam" id="PF07750">
    <property type="entry name" value="GcrA"/>
    <property type="match status" value="1"/>
</dbReference>
<dbReference type="Proteomes" id="UP000298179">
    <property type="component" value="Unassembled WGS sequence"/>
</dbReference>
<sequence>MGWTDERVEMLRQLWTEGHSASQIADKLGGVSRNAVIGKVHRLKLESRMKTEAKPAIVAEPVVAAAPRVVAQPVATPQVVAAQVVQTSRPVARTMGATALKVEIQHEIEEEAAPVARQSGEVVPMTRKLSLVQLTERTCKWPIGDPLAPDFHFCGDHSGDGTPYCAFHAKLAFQAVTERRRAR</sequence>